<accession>A0A914B241</accession>
<dbReference type="SUPFAM" id="SSF56436">
    <property type="entry name" value="C-type lectin-like"/>
    <property type="match status" value="1"/>
</dbReference>
<dbReference type="Proteomes" id="UP000887568">
    <property type="component" value="Unplaced"/>
</dbReference>
<reference evidence="3" key="1">
    <citation type="submission" date="2022-11" db="UniProtKB">
        <authorList>
            <consortium name="EnsemblMetazoa"/>
        </authorList>
    </citation>
    <scope>IDENTIFICATION</scope>
</reference>
<dbReference type="EnsemblMetazoa" id="XM_038213931.1">
    <property type="protein sequence ID" value="XP_038069859.1"/>
    <property type="gene ID" value="LOC119739098"/>
</dbReference>
<dbReference type="OMA" id="HTEREME"/>
<dbReference type="GeneID" id="119739098"/>
<evidence type="ECO:0000259" key="2">
    <source>
        <dbReference type="PROSITE" id="PS50041"/>
    </source>
</evidence>
<dbReference type="PRINTS" id="PR01504">
    <property type="entry name" value="PNCREATITSAP"/>
</dbReference>
<organism evidence="3 4">
    <name type="scientific">Patiria miniata</name>
    <name type="common">Bat star</name>
    <name type="synonym">Asterina miniata</name>
    <dbReference type="NCBI Taxonomy" id="46514"/>
    <lineage>
        <taxon>Eukaryota</taxon>
        <taxon>Metazoa</taxon>
        <taxon>Echinodermata</taxon>
        <taxon>Eleutherozoa</taxon>
        <taxon>Asterozoa</taxon>
        <taxon>Asteroidea</taxon>
        <taxon>Valvatacea</taxon>
        <taxon>Valvatida</taxon>
        <taxon>Asterinidae</taxon>
        <taxon>Patiria</taxon>
    </lineage>
</organism>
<dbReference type="OrthoDB" id="418245at2759"/>
<dbReference type="InterPro" id="IPR016186">
    <property type="entry name" value="C-type_lectin-like/link_sf"/>
</dbReference>
<dbReference type="InterPro" id="IPR050111">
    <property type="entry name" value="C-type_lectin/snaclec_domain"/>
</dbReference>
<name>A0A914B241_PATMI</name>
<dbReference type="InterPro" id="IPR001304">
    <property type="entry name" value="C-type_lectin-like"/>
</dbReference>
<dbReference type="RefSeq" id="XP_038069859.1">
    <property type="nucleotide sequence ID" value="XM_038213931.1"/>
</dbReference>
<feature type="domain" description="C-type lectin" evidence="2">
    <location>
        <begin position="38"/>
        <end position="150"/>
    </location>
</feature>
<protein>
    <recommendedName>
        <fullName evidence="2">C-type lectin domain-containing protein</fullName>
    </recommendedName>
</protein>
<dbReference type="PANTHER" id="PTHR22803">
    <property type="entry name" value="MANNOSE, PHOSPHOLIPASE, LECTIN RECEPTOR RELATED"/>
    <property type="match status" value="1"/>
</dbReference>
<evidence type="ECO:0000313" key="4">
    <source>
        <dbReference type="Proteomes" id="UP000887568"/>
    </source>
</evidence>
<keyword evidence="4" id="KW-1185">Reference proteome</keyword>
<dbReference type="SMART" id="SM00034">
    <property type="entry name" value="CLECT"/>
    <property type="match status" value="1"/>
</dbReference>
<dbReference type="Gene3D" id="3.10.100.10">
    <property type="entry name" value="Mannose-Binding Protein A, subunit A"/>
    <property type="match status" value="1"/>
</dbReference>
<evidence type="ECO:0000256" key="1">
    <source>
        <dbReference type="SAM" id="SignalP"/>
    </source>
</evidence>
<dbReference type="AlphaFoldDB" id="A0A914B241"/>
<dbReference type="InterPro" id="IPR016187">
    <property type="entry name" value="CTDL_fold"/>
</dbReference>
<proteinExistence type="predicted"/>
<feature type="signal peptide" evidence="1">
    <location>
        <begin position="1"/>
        <end position="24"/>
    </location>
</feature>
<dbReference type="PROSITE" id="PS50041">
    <property type="entry name" value="C_TYPE_LECTIN_2"/>
    <property type="match status" value="1"/>
</dbReference>
<evidence type="ECO:0000313" key="3">
    <source>
        <dbReference type="EnsemblMetazoa" id="XP_038069859.1"/>
    </source>
</evidence>
<keyword evidence="1" id="KW-0732">Signal</keyword>
<feature type="chain" id="PRO_5036907025" description="C-type lectin domain-containing protein" evidence="1">
    <location>
        <begin position="25"/>
        <end position="151"/>
    </location>
</feature>
<sequence length="151" mass="17209">MSFTGLFMLMSVSAFLIMPTIVSATCSAPYCPPPWRAFGAHCYQWIDKKMSWIDAERYCQMLSHPGKMVHLASIANEEKHIIGQYAEDRGQAVWIGLFNNSGQNFQWVDGSPADSLCWQKAQPSYDGDCVEWFQAMNDRPCETEQTFVCKF</sequence>
<dbReference type="Pfam" id="PF00059">
    <property type="entry name" value="Lectin_C"/>
    <property type="match status" value="1"/>
</dbReference>